<feature type="domain" description="Cell envelope-related transcriptional attenuator" evidence="4">
    <location>
        <begin position="109"/>
        <end position="252"/>
    </location>
</feature>
<feature type="compositionally biased region" description="Basic residues" evidence="2">
    <location>
        <begin position="18"/>
        <end position="29"/>
    </location>
</feature>
<feature type="region of interest" description="Disordered" evidence="2">
    <location>
        <begin position="1"/>
        <end position="29"/>
    </location>
</feature>
<evidence type="ECO:0000313" key="6">
    <source>
        <dbReference type="Proteomes" id="UP000286974"/>
    </source>
</evidence>
<keyword evidence="6" id="KW-1185">Reference proteome</keyword>
<evidence type="ECO:0000256" key="1">
    <source>
        <dbReference type="ARBA" id="ARBA00006068"/>
    </source>
</evidence>
<evidence type="ECO:0000259" key="4">
    <source>
        <dbReference type="Pfam" id="PF03816"/>
    </source>
</evidence>
<comment type="similarity">
    <text evidence="1">Belongs to the LytR/CpsA/Psr (LCP) family.</text>
</comment>
<dbReference type="InterPro" id="IPR050922">
    <property type="entry name" value="LytR/CpsA/Psr_CW_biosynth"/>
</dbReference>
<dbReference type="EMBL" id="BEXA01000002">
    <property type="protein sequence ID" value="GAY72599.1"/>
    <property type="molecule type" value="Genomic_DNA"/>
</dbReference>
<proteinExistence type="inferred from homology"/>
<sequence>MPVDDKDKNFDPVYSRRSDKKPHYRKPQNKRRRRIGWTIFIIVLLIVGGGLVWGYGAYKSAQKTFKQTYDGASIAKSRNVSSVIKQNKPLSILLLGTDTGALGRHDTGRTDTMIVATVNPKKETIHLTSIARDTRVQIPGDTLPYEKINAAYTIGGAGTAIKTVQQLLDIPIDFYAIVNMGGLEKMVDAVGGVDVKPTLTFKYGHANVTKGVKIHLNGKQALDYSRMRDDDPLGDYGRQVRQRDIIKKLVMKGINMTSLPRYKQILSSLNGNLKTDMTFDDLIAIRAKYGDATHHIKSQTLQGQDAMIDGLSYQDVPQSELLRVSNEIRSSLGLKKSTKLSASQTGTDESSTDTYGTGTDTTTYQSGY</sequence>
<keyword evidence="3" id="KW-0472">Membrane</keyword>
<dbReference type="InterPro" id="IPR004474">
    <property type="entry name" value="LytR_CpsA_psr"/>
</dbReference>
<dbReference type="Proteomes" id="UP000286974">
    <property type="component" value="Unassembled WGS sequence"/>
</dbReference>
<dbReference type="STRING" id="1138822.PL11_007560"/>
<dbReference type="PANTHER" id="PTHR33392">
    <property type="entry name" value="POLYISOPRENYL-TEICHOIC ACID--PEPTIDOGLYCAN TEICHOIC ACID TRANSFERASE TAGU"/>
    <property type="match status" value="1"/>
</dbReference>
<organism evidence="5 6">
    <name type="scientific">Lentilactobacillus kosonis</name>
    <dbReference type="NCBI Taxonomy" id="2810561"/>
    <lineage>
        <taxon>Bacteria</taxon>
        <taxon>Bacillati</taxon>
        <taxon>Bacillota</taxon>
        <taxon>Bacilli</taxon>
        <taxon>Lactobacillales</taxon>
        <taxon>Lactobacillaceae</taxon>
        <taxon>Lentilactobacillus</taxon>
    </lineage>
</organism>
<comment type="caution">
    <text evidence="5">The sequence shown here is derived from an EMBL/GenBank/DDBJ whole genome shotgun (WGS) entry which is preliminary data.</text>
</comment>
<dbReference type="Pfam" id="PF03816">
    <property type="entry name" value="LytR_cpsA_psr"/>
    <property type="match status" value="1"/>
</dbReference>
<dbReference type="PANTHER" id="PTHR33392:SF6">
    <property type="entry name" value="POLYISOPRENYL-TEICHOIC ACID--PEPTIDOGLYCAN TEICHOIC ACID TRANSFERASE TAGU"/>
    <property type="match status" value="1"/>
</dbReference>
<accession>A0A401FJP6</accession>
<feature type="compositionally biased region" description="Basic and acidic residues" evidence="2">
    <location>
        <begin position="1"/>
        <end position="17"/>
    </location>
</feature>
<reference evidence="5 6" key="1">
    <citation type="submission" date="2017-11" db="EMBL/GenBank/DDBJ databases">
        <title>Draft Genome Sequence of Lactobacillus curieae NBRC 111893 isolated from Koso, a Japanese sugar-Vegetable Fermented Beverage.</title>
        <authorList>
            <person name="Chiou T.Y."/>
            <person name="Oshima K."/>
            <person name="Suda W."/>
            <person name="Hattori M."/>
            <person name="Takahashi T."/>
        </authorList>
    </citation>
    <scope>NUCLEOTIDE SEQUENCE [LARGE SCALE GENOMIC DNA]</scope>
    <source>
        <strain evidence="5 6">NBRC111893</strain>
    </source>
</reference>
<feature type="transmembrane region" description="Helical" evidence="3">
    <location>
        <begin position="35"/>
        <end position="58"/>
    </location>
</feature>
<keyword evidence="3" id="KW-0812">Transmembrane</keyword>
<evidence type="ECO:0000256" key="2">
    <source>
        <dbReference type="SAM" id="MobiDB-lite"/>
    </source>
</evidence>
<name>A0A401FJP6_9LACO</name>
<evidence type="ECO:0000256" key="3">
    <source>
        <dbReference type="SAM" id="Phobius"/>
    </source>
</evidence>
<dbReference type="Gene3D" id="3.40.630.190">
    <property type="entry name" value="LCP protein"/>
    <property type="match status" value="1"/>
</dbReference>
<keyword evidence="3" id="KW-1133">Transmembrane helix</keyword>
<protein>
    <submittedName>
        <fullName evidence="5">Cell envelope-associated transcriptional attenuator LytR-CpsA-Psr</fullName>
    </submittedName>
</protein>
<dbReference type="NCBIfam" id="TIGR00350">
    <property type="entry name" value="lytR_cpsA_psr"/>
    <property type="match status" value="1"/>
</dbReference>
<dbReference type="AlphaFoldDB" id="A0A401FJP6"/>
<evidence type="ECO:0000313" key="5">
    <source>
        <dbReference type="EMBL" id="GAY72599.1"/>
    </source>
</evidence>
<dbReference type="RefSeq" id="WP_125007941.1">
    <property type="nucleotide sequence ID" value="NZ_BEXA01000002.1"/>
</dbReference>
<gene>
    <name evidence="5" type="ORF">NBRC111893_745</name>
</gene>
<dbReference type="OrthoDB" id="27330at2"/>
<feature type="region of interest" description="Disordered" evidence="2">
    <location>
        <begin position="335"/>
        <end position="368"/>
    </location>
</feature>